<comment type="similarity">
    <text evidence="2 4">Belongs to the TPP enzyme family.</text>
</comment>
<feature type="domain" description="Thiamine pyrophosphate enzyme TPP-binding" evidence="7">
    <location>
        <begin position="394"/>
        <end position="541"/>
    </location>
</feature>
<reference evidence="9 11" key="2">
    <citation type="submission" date="2015-09" db="EMBL/GenBank/DDBJ databases">
        <authorList>
            <person name="Rodrigo-Torres L."/>
            <person name="Arahal D.R."/>
        </authorList>
    </citation>
    <scope>NUCLEOTIDE SEQUENCE [LARGE SCALE GENOMIC DNA]</scope>
    <source>
        <strain evidence="9 11">CECT 5118</strain>
    </source>
</reference>
<dbReference type="GO" id="GO:0000287">
    <property type="term" value="F:magnesium ion binding"/>
    <property type="evidence" value="ECO:0007669"/>
    <property type="project" value="InterPro"/>
</dbReference>
<feature type="domain" description="Thiamine pyrophosphate enzyme central" evidence="6">
    <location>
        <begin position="220"/>
        <end position="302"/>
    </location>
</feature>
<accession>A0A0P1F426</accession>
<evidence type="ECO:0000256" key="5">
    <source>
        <dbReference type="SAM" id="MobiDB-lite"/>
    </source>
</evidence>
<evidence type="ECO:0000313" key="11">
    <source>
        <dbReference type="Proteomes" id="UP000051086"/>
    </source>
</evidence>
<organism evidence="10 12">
    <name type="scientific">Thalassovita autumnalis</name>
    <dbReference type="NCBI Taxonomy" id="2072972"/>
    <lineage>
        <taxon>Bacteria</taxon>
        <taxon>Pseudomonadati</taxon>
        <taxon>Pseudomonadota</taxon>
        <taxon>Alphaproteobacteria</taxon>
        <taxon>Rhodobacterales</taxon>
        <taxon>Roseobacteraceae</taxon>
        <taxon>Thalassovita</taxon>
    </lineage>
</organism>
<dbReference type="InterPro" id="IPR012001">
    <property type="entry name" value="Thiamin_PyroP_enz_TPP-bd_dom"/>
</dbReference>
<dbReference type="InterPro" id="IPR045229">
    <property type="entry name" value="TPP_enz"/>
</dbReference>
<evidence type="ECO:0000256" key="2">
    <source>
        <dbReference type="ARBA" id="ARBA00007812"/>
    </source>
</evidence>
<protein>
    <submittedName>
        <fullName evidence="10">Oxalyl-CoA decarboxylase</fullName>
        <ecNumber evidence="10">4.1.1.8</ecNumber>
    </submittedName>
</protein>
<dbReference type="Gene3D" id="3.40.50.970">
    <property type="match status" value="2"/>
</dbReference>
<keyword evidence="10" id="KW-0456">Lyase</keyword>
<keyword evidence="3 4" id="KW-0786">Thiamine pyrophosphate</keyword>
<keyword evidence="11" id="KW-1185">Reference proteome</keyword>
<dbReference type="EMBL" id="CYSC01000003">
    <property type="protein sequence ID" value="CUH70306.1"/>
    <property type="molecule type" value="Genomic_DNA"/>
</dbReference>
<dbReference type="GO" id="GO:0008949">
    <property type="term" value="F:oxalyl-CoA decarboxylase activity"/>
    <property type="evidence" value="ECO:0007669"/>
    <property type="project" value="UniProtKB-EC"/>
</dbReference>
<dbReference type="Pfam" id="PF00205">
    <property type="entry name" value="TPP_enzyme_M"/>
    <property type="match status" value="1"/>
</dbReference>
<evidence type="ECO:0000256" key="3">
    <source>
        <dbReference type="ARBA" id="ARBA00023052"/>
    </source>
</evidence>
<dbReference type="GO" id="GO:0005948">
    <property type="term" value="C:acetolactate synthase complex"/>
    <property type="evidence" value="ECO:0007669"/>
    <property type="project" value="TreeGrafter"/>
</dbReference>
<dbReference type="RefSeq" id="WP_058241661.1">
    <property type="nucleotide sequence ID" value="NZ_CYSB01000004.1"/>
</dbReference>
<evidence type="ECO:0000256" key="4">
    <source>
        <dbReference type="RuleBase" id="RU362132"/>
    </source>
</evidence>
<evidence type="ECO:0000256" key="1">
    <source>
        <dbReference type="ARBA" id="ARBA00001964"/>
    </source>
</evidence>
<proteinExistence type="inferred from homology"/>
<evidence type="ECO:0000313" key="9">
    <source>
        <dbReference type="EMBL" id="CUH62502.1"/>
    </source>
</evidence>
<dbReference type="SUPFAM" id="SSF52518">
    <property type="entry name" value="Thiamin diphosphate-binding fold (THDP-binding)"/>
    <property type="match status" value="2"/>
</dbReference>
<dbReference type="Pfam" id="PF02775">
    <property type="entry name" value="TPP_enzyme_C"/>
    <property type="match status" value="1"/>
</dbReference>
<comment type="cofactor">
    <cofactor evidence="1">
        <name>thiamine diphosphate</name>
        <dbReference type="ChEBI" id="CHEBI:58937"/>
    </cofactor>
</comment>
<dbReference type="Proteomes" id="UP000051887">
    <property type="component" value="Unassembled WGS sequence"/>
</dbReference>
<dbReference type="OrthoDB" id="4494979at2"/>
<dbReference type="GO" id="GO:0030976">
    <property type="term" value="F:thiamine pyrophosphate binding"/>
    <property type="evidence" value="ECO:0007669"/>
    <property type="project" value="InterPro"/>
</dbReference>
<reference evidence="10 12" key="1">
    <citation type="submission" date="2015-09" db="EMBL/GenBank/DDBJ databases">
        <authorList>
            <consortium name="Swine Surveillance"/>
        </authorList>
    </citation>
    <scope>NUCLEOTIDE SEQUENCE [LARGE SCALE GENOMIC DNA]</scope>
    <source>
        <strain evidence="10 12">5120</strain>
    </source>
</reference>
<dbReference type="SUPFAM" id="SSF52467">
    <property type="entry name" value="DHS-like NAD/FAD-binding domain"/>
    <property type="match status" value="1"/>
</dbReference>
<dbReference type="GO" id="GO:0009097">
    <property type="term" value="P:isoleucine biosynthetic process"/>
    <property type="evidence" value="ECO:0007669"/>
    <property type="project" value="TreeGrafter"/>
</dbReference>
<evidence type="ECO:0000259" key="7">
    <source>
        <dbReference type="Pfam" id="PF02775"/>
    </source>
</evidence>
<name>A0A0P1F426_9RHOB</name>
<dbReference type="Pfam" id="PF02776">
    <property type="entry name" value="TPP_enzyme_N"/>
    <property type="match status" value="1"/>
</dbReference>
<dbReference type="AlphaFoldDB" id="A0A0P1F426"/>
<evidence type="ECO:0000313" key="10">
    <source>
        <dbReference type="EMBL" id="CUH70306.1"/>
    </source>
</evidence>
<dbReference type="InterPro" id="IPR029035">
    <property type="entry name" value="DHS-like_NAD/FAD-binding_dom"/>
</dbReference>
<dbReference type="Gene3D" id="3.40.50.1220">
    <property type="entry name" value="TPP-binding domain"/>
    <property type="match status" value="1"/>
</dbReference>
<evidence type="ECO:0000259" key="6">
    <source>
        <dbReference type="Pfam" id="PF00205"/>
    </source>
</evidence>
<dbReference type="PANTHER" id="PTHR18968">
    <property type="entry name" value="THIAMINE PYROPHOSPHATE ENZYMES"/>
    <property type="match status" value="1"/>
</dbReference>
<dbReference type="GO" id="GO:0009099">
    <property type="term" value="P:L-valine biosynthetic process"/>
    <property type="evidence" value="ECO:0007669"/>
    <property type="project" value="TreeGrafter"/>
</dbReference>
<dbReference type="EMBL" id="CYSB01000004">
    <property type="protein sequence ID" value="CUH62502.1"/>
    <property type="molecule type" value="Genomic_DNA"/>
</dbReference>
<evidence type="ECO:0000313" key="12">
    <source>
        <dbReference type="Proteomes" id="UP000051887"/>
    </source>
</evidence>
<dbReference type="InterPro" id="IPR029061">
    <property type="entry name" value="THDP-binding"/>
</dbReference>
<dbReference type="GO" id="GO:0050660">
    <property type="term" value="F:flavin adenine dinucleotide binding"/>
    <property type="evidence" value="ECO:0007669"/>
    <property type="project" value="TreeGrafter"/>
</dbReference>
<dbReference type="GO" id="GO:0003984">
    <property type="term" value="F:acetolactate synthase activity"/>
    <property type="evidence" value="ECO:0007669"/>
    <property type="project" value="TreeGrafter"/>
</dbReference>
<evidence type="ECO:0000259" key="8">
    <source>
        <dbReference type="Pfam" id="PF02776"/>
    </source>
</evidence>
<dbReference type="CDD" id="cd07035">
    <property type="entry name" value="TPP_PYR_POX_like"/>
    <property type="match status" value="1"/>
</dbReference>
<dbReference type="InterPro" id="IPR012000">
    <property type="entry name" value="Thiamin_PyroP_enz_cen_dom"/>
</dbReference>
<dbReference type="PANTHER" id="PTHR18968:SF166">
    <property type="entry name" value="2-HYDROXYACYL-COA LYASE 2"/>
    <property type="match status" value="1"/>
</dbReference>
<feature type="region of interest" description="Disordered" evidence="5">
    <location>
        <begin position="544"/>
        <end position="565"/>
    </location>
</feature>
<dbReference type="Proteomes" id="UP000051086">
    <property type="component" value="Unassembled WGS sequence"/>
</dbReference>
<sequence>MTVLGPPKKPRGRLRAGLRDRLKPSTDEATAARDPQLLSGHQALAQGLKARGITHVYSLPGNPVYATIAAFADAGLVTVGCRTQNGAMNAALAHNYRAGGLAAVALCSPAPGLTNSLTGLNDAYANQWPLILIAGGEEESSWNFQLSDAARMAAPFAKAVFAVKDRPQLSADLDAAVALAGTGPCGSVCLEVAPAALNGRASDVLAASTDTAKTTTPELQHIPAADRPVILLGEGLRWTAGDTAPLRAALEATGLPVLASPMARGILPDDHRQNVFAAGPDVLTACDQILLCGAQADWRFAGIPAALARLDPIEIPSEGASLVAQLKALPRRPQHQTWMQAMQQRQAEIMAQIAARASQPNDVARIIELSAALDQSLKTLCPDGVVSVIEGGLALSWGHLVWSTKQPFTRLTPGQNGTMGVGIPQGLGAALADPDQTVVALVGDVGFGFAAAELETALCHKACLIVVVADNSAISGRAFQDRWMAPGSHDTLRFTPSVNYADIARGWGVPAQQIAGPAALLDALSAALTAQKTQAGPQVISVTLSADRPGPASEPDEPPNRLTRL</sequence>
<dbReference type="InterPro" id="IPR011766">
    <property type="entry name" value="TPP_enzyme_TPP-bd"/>
</dbReference>
<dbReference type="EC" id="4.1.1.8" evidence="10"/>
<gene>
    <name evidence="10" type="primary">oxc</name>
    <name evidence="9" type="ORF">TL5118_00048</name>
    <name evidence="10" type="ORF">TL5120_00079</name>
</gene>
<feature type="domain" description="Thiamine pyrophosphate enzyme N-terminal TPP-binding" evidence="8">
    <location>
        <begin position="40"/>
        <end position="145"/>
    </location>
</feature>